<dbReference type="EMBL" id="MU266494">
    <property type="protein sequence ID" value="KAH7922201.1"/>
    <property type="molecule type" value="Genomic_DNA"/>
</dbReference>
<name>A0ACB8BAE7_9AGAM</name>
<dbReference type="Proteomes" id="UP000790709">
    <property type="component" value="Unassembled WGS sequence"/>
</dbReference>
<accession>A0ACB8BAE7</accession>
<reference evidence="1" key="1">
    <citation type="journal article" date="2021" name="New Phytol.">
        <title>Evolutionary innovations through gain and loss of genes in the ectomycorrhizal Boletales.</title>
        <authorList>
            <person name="Wu G."/>
            <person name="Miyauchi S."/>
            <person name="Morin E."/>
            <person name="Kuo A."/>
            <person name="Drula E."/>
            <person name="Varga T."/>
            <person name="Kohler A."/>
            <person name="Feng B."/>
            <person name="Cao Y."/>
            <person name="Lipzen A."/>
            <person name="Daum C."/>
            <person name="Hundley H."/>
            <person name="Pangilinan J."/>
            <person name="Johnson J."/>
            <person name="Barry K."/>
            <person name="LaButti K."/>
            <person name="Ng V."/>
            <person name="Ahrendt S."/>
            <person name="Min B."/>
            <person name="Choi I.G."/>
            <person name="Park H."/>
            <person name="Plett J.M."/>
            <person name="Magnuson J."/>
            <person name="Spatafora J.W."/>
            <person name="Nagy L.G."/>
            <person name="Henrissat B."/>
            <person name="Grigoriev I.V."/>
            <person name="Yang Z.L."/>
            <person name="Xu J."/>
            <person name="Martin F.M."/>
        </authorList>
    </citation>
    <scope>NUCLEOTIDE SEQUENCE</scope>
    <source>
        <strain evidence="1">KUC20120723A-06</strain>
    </source>
</reference>
<protein>
    <submittedName>
        <fullName evidence="1">Uncharacterized protein</fullName>
    </submittedName>
</protein>
<evidence type="ECO:0000313" key="2">
    <source>
        <dbReference type="Proteomes" id="UP000790709"/>
    </source>
</evidence>
<keyword evidence="2" id="KW-1185">Reference proteome</keyword>
<evidence type="ECO:0000313" key="1">
    <source>
        <dbReference type="EMBL" id="KAH7922201.1"/>
    </source>
</evidence>
<proteinExistence type="predicted"/>
<comment type="caution">
    <text evidence="1">The sequence shown here is derived from an EMBL/GenBank/DDBJ whole genome shotgun (WGS) entry which is preliminary data.</text>
</comment>
<sequence>MSTPSGSALPNPSATIGALEIGTLFTTFLFGIATIQAYHYYRRYPNDPTWLKAMVGVVWLCVVGHTTTVTYGMYQVSVTEFGELSGEILDPLPAGFAWSIMISGLLAPLVQAFFAHRIYLFSQKLYLSLICWTLSFLRFLGSMVGTAFASKRTSLQAFGEKYGWLITGLLVMGAVNDTIIAGGLCYCLRYERVFRMGRTAKPVDQFVAYTLETGVLTGITALTIFICFKAMPQNLAWFSLFLFFGELFANSLLAS</sequence>
<gene>
    <name evidence="1" type="ORF">BV22DRAFT_675624</name>
</gene>
<organism evidence="1 2">
    <name type="scientific">Leucogyrophana mollusca</name>
    <dbReference type="NCBI Taxonomy" id="85980"/>
    <lineage>
        <taxon>Eukaryota</taxon>
        <taxon>Fungi</taxon>
        <taxon>Dikarya</taxon>
        <taxon>Basidiomycota</taxon>
        <taxon>Agaricomycotina</taxon>
        <taxon>Agaricomycetes</taxon>
        <taxon>Agaricomycetidae</taxon>
        <taxon>Boletales</taxon>
        <taxon>Boletales incertae sedis</taxon>
        <taxon>Leucogyrophana</taxon>
    </lineage>
</organism>